<dbReference type="PATRIC" id="fig|1095729.3.peg.1966"/>
<organism evidence="2 3">
    <name type="scientific">Streptococcus anginosus subsp. whileyi CCUG 39159</name>
    <dbReference type="NCBI Taxonomy" id="1095729"/>
    <lineage>
        <taxon>Bacteria</taxon>
        <taxon>Bacillati</taxon>
        <taxon>Bacillota</taxon>
        <taxon>Bacilli</taxon>
        <taxon>Lactobacillales</taxon>
        <taxon>Streptococcaceae</taxon>
        <taxon>Streptococcus</taxon>
        <taxon>Streptococcus anginosus group</taxon>
    </lineage>
</organism>
<comment type="caution">
    <text evidence="2">The sequence shown here is derived from an EMBL/GenBank/DDBJ whole genome shotgun (WGS) entry which is preliminary data.</text>
</comment>
<evidence type="ECO:0000256" key="1">
    <source>
        <dbReference type="SAM" id="MobiDB-lite"/>
    </source>
</evidence>
<evidence type="ECO:0000313" key="3">
    <source>
        <dbReference type="Proteomes" id="UP000003245"/>
    </source>
</evidence>
<reference evidence="2 3" key="1">
    <citation type="submission" date="2012-01" db="EMBL/GenBank/DDBJ databases">
        <authorList>
            <person name="Harkins D.M."/>
            <person name="Madupu R."/>
            <person name="Durkin A.S."/>
            <person name="Torralba M."/>
            <person name="Methe B."/>
            <person name="Sutton G.G."/>
            <person name="Nelson K.E."/>
        </authorList>
    </citation>
    <scope>NUCLEOTIDE SEQUENCE [LARGE SCALE GENOMIC DNA]</scope>
    <source>
        <strain evidence="2 3">CCUG 39159</strain>
    </source>
</reference>
<proteinExistence type="predicted"/>
<feature type="compositionally biased region" description="Basic and acidic residues" evidence="1">
    <location>
        <begin position="34"/>
        <end position="55"/>
    </location>
</feature>
<keyword evidence="3" id="KW-1185">Reference proteome</keyword>
<accession>I0S8Z6</accession>
<dbReference type="AlphaFoldDB" id="I0S8Z6"/>
<dbReference type="EMBL" id="AICP01000061">
    <property type="protein sequence ID" value="EID19849.1"/>
    <property type="molecule type" value="Genomic_DNA"/>
</dbReference>
<sequence>MKKYIKENQVYTVQEGSELEVQLLSDGFEEVVEAEEKPKKTRASKADAEAKTEDE</sequence>
<evidence type="ECO:0000313" key="2">
    <source>
        <dbReference type="EMBL" id="EID19849.1"/>
    </source>
</evidence>
<dbReference type="Proteomes" id="UP000003245">
    <property type="component" value="Unassembled WGS sequence"/>
</dbReference>
<protein>
    <submittedName>
        <fullName evidence="2">Uncharacterized protein</fullName>
    </submittedName>
</protein>
<dbReference type="RefSeq" id="WP_003038245.1">
    <property type="nucleotide sequence ID" value="NZ_AICP01000061.1"/>
</dbReference>
<name>I0S8Z6_STRAP</name>
<gene>
    <name evidence="2" type="ORF">HMPREF1043_0870</name>
</gene>
<feature type="region of interest" description="Disordered" evidence="1">
    <location>
        <begin position="32"/>
        <end position="55"/>
    </location>
</feature>